<dbReference type="EMBL" id="SJPT01000019">
    <property type="protein sequence ID" value="TWU10341.1"/>
    <property type="molecule type" value="Genomic_DNA"/>
</dbReference>
<organism evidence="3 4">
    <name type="scientific">Novipirellula galeiformis</name>
    <dbReference type="NCBI Taxonomy" id="2528004"/>
    <lineage>
        <taxon>Bacteria</taxon>
        <taxon>Pseudomonadati</taxon>
        <taxon>Planctomycetota</taxon>
        <taxon>Planctomycetia</taxon>
        <taxon>Pirellulales</taxon>
        <taxon>Pirellulaceae</taxon>
        <taxon>Novipirellula</taxon>
    </lineage>
</organism>
<protein>
    <submittedName>
        <fullName evidence="3">Uncharacterized protein</fullName>
    </submittedName>
</protein>
<evidence type="ECO:0000256" key="2">
    <source>
        <dbReference type="SAM" id="Phobius"/>
    </source>
</evidence>
<feature type="transmembrane region" description="Helical" evidence="2">
    <location>
        <begin position="67"/>
        <end position="87"/>
    </location>
</feature>
<dbReference type="AlphaFoldDB" id="A0A5C6BFR4"/>
<gene>
    <name evidence="3" type="ORF">Pla52o_57150</name>
</gene>
<evidence type="ECO:0000313" key="4">
    <source>
        <dbReference type="Proteomes" id="UP000316304"/>
    </source>
</evidence>
<dbReference type="Proteomes" id="UP000316304">
    <property type="component" value="Unassembled WGS sequence"/>
</dbReference>
<keyword evidence="2" id="KW-0472">Membrane</keyword>
<feature type="region of interest" description="Disordered" evidence="1">
    <location>
        <begin position="1"/>
        <end position="25"/>
    </location>
</feature>
<keyword evidence="2" id="KW-1133">Transmembrane helix</keyword>
<name>A0A5C6BFR4_9BACT</name>
<feature type="transmembrane region" description="Helical" evidence="2">
    <location>
        <begin position="111"/>
        <end position="133"/>
    </location>
</feature>
<accession>A0A5C6BFR4</accession>
<proteinExistence type="predicted"/>
<comment type="caution">
    <text evidence="3">The sequence shown here is derived from an EMBL/GenBank/DDBJ whole genome shotgun (WGS) entry which is preliminary data.</text>
</comment>
<reference evidence="3 4" key="1">
    <citation type="submission" date="2019-02" db="EMBL/GenBank/DDBJ databases">
        <title>Deep-cultivation of Planctomycetes and their phenomic and genomic characterization uncovers novel biology.</title>
        <authorList>
            <person name="Wiegand S."/>
            <person name="Jogler M."/>
            <person name="Boedeker C."/>
            <person name="Pinto D."/>
            <person name="Vollmers J."/>
            <person name="Rivas-Marin E."/>
            <person name="Kohn T."/>
            <person name="Peeters S.H."/>
            <person name="Heuer A."/>
            <person name="Rast P."/>
            <person name="Oberbeckmann S."/>
            <person name="Bunk B."/>
            <person name="Jeske O."/>
            <person name="Meyerdierks A."/>
            <person name="Storesund J.E."/>
            <person name="Kallscheuer N."/>
            <person name="Luecker S."/>
            <person name="Lage O.M."/>
            <person name="Pohl T."/>
            <person name="Merkel B.J."/>
            <person name="Hornburger P."/>
            <person name="Mueller R.-W."/>
            <person name="Bruemmer F."/>
            <person name="Labrenz M."/>
            <person name="Spormann A.M."/>
            <person name="Op Den Camp H."/>
            <person name="Overmann J."/>
            <person name="Amann R."/>
            <person name="Jetten M.S.M."/>
            <person name="Mascher T."/>
            <person name="Medema M.H."/>
            <person name="Devos D.P."/>
            <person name="Kaster A.-K."/>
            <person name="Ovreas L."/>
            <person name="Rohde M."/>
            <person name="Galperin M.Y."/>
            <person name="Jogler C."/>
        </authorList>
    </citation>
    <scope>NUCLEOTIDE SEQUENCE [LARGE SCALE GENOMIC DNA]</scope>
    <source>
        <strain evidence="3 4">Pla52o</strain>
    </source>
</reference>
<evidence type="ECO:0000256" key="1">
    <source>
        <dbReference type="SAM" id="MobiDB-lite"/>
    </source>
</evidence>
<keyword evidence="4" id="KW-1185">Reference proteome</keyword>
<evidence type="ECO:0000313" key="3">
    <source>
        <dbReference type="EMBL" id="TWU10341.1"/>
    </source>
</evidence>
<feature type="transmembrane region" description="Helical" evidence="2">
    <location>
        <begin position="170"/>
        <end position="189"/>
    </location>
</feature>
<feature type="transmembrane region" description="Helical" evidence="2">
    <location>
        <begin position="145"/>
        <end position="164"/>
    </location>
</feature>
<keyword evidence="2" id="KW-0812">Transmembrane</keyword>
<sequence>MTCGLGNFRRSKYDEPTDEPPAATSVCSSGYVDRVDAVIVNVRSQAQLENSAMDLTSARLRRSLLHAMKAGLVSTLLTSLLAIAYIVTLPEPEAGASQDARESYAEWKQSLYIPVAVVAFIEVPLIVASARFASLYPPQPLKFKCSLGLTALAAAVAHVATASVKGSPNHATGLVGAIAAVILLTSIGFRREESRELGPGNHQT</sequence>